<dbReference type="EMBL" id="WPIN01000030">
    <property type="protein sequence ID" value="MVM36063.1"/>
    <property type="molecule type" value="Genomic_DNA"/>
</dbReference>
<keyword evidence="2" id="KW-1185">Reference proteome</keyword>
<sequence>MAVCGCEVLDHGDDPGRYTVIYFDGRILTVNETGKVLFQRKCHKPSGIIYELSRQTGIHILKPSRVPLLLKKIELFLTPEQE</sequence>
<organism evidence="1 2">
    <name type="scientific">Spirosoma arboris</name>
    <dbReference type="NCBI Taxonomy" id="2682092"/>
    <lineage>
        <taxon>Bacteria</taxon>
        <taxon>Pseudomonadati</taxon>
        <taxon>Bacteroidota</taxon>
        <taxon>Cytophagia</taxon>
        <taxon>Cytophagales</taxon>
        <taxon>Cytophagaceae</taxon>
        <taxon>Spirosoma</taxon>
    </lineage>
</organism>
<evidence type="ECO:0000313" key="1">
    <source>
        <dbReference type="EMBL" id="MVM36063.1"/>
    </source>
</evidence>
<comment type="caution">
    <text evidence="1">The sequence shown here is derived from an EMBL/GenBank/DDBJ whole genome shotgun (WGS) entry which is preliminary data.</text>
</comment>
<accession>A0A7K1SQU0</accession>
<reference evidence="1 2" key="1">
    <citation type="submission" date="2019-12" db="EMBL/GenBank/DDBJ databases">
        <title>Spirosoma sp. HMF4905 genome sequencing and assembly.</title>
        <authorList>
            <person name="Kang H."/>
            <person name="Cha I."/>
            <person name="Kim H."/>
            <person name="Joh K."/>
        </authorList>
    </citation>
    <scope>NUCLEOTIDE SEQUENCE [LARGE SCALE GENOMIC DNA]</scope>
    <source>
        <strain evidence="1 2">HMF4905</strain>
    </source>
</reference>
<gene>
    <name evidence="1" type="ORF">GO755_38980</name>
</gene>
<dbReference type="RefSeq" id="WP_157590861.1">
    <property type="nucleotide sequence ID" value="NZ_WPIN01000030.1"/>
</dbReference>
<evidence type="ECO:0000313" key="2">
    <source>
        <dbReference type="Proteomes" id="UP000436006"/>
    </source>
</evidence>
<name>A0A7K1SQU0_9BACT</name>
<dbReference type="AlphaFoldDB" id="A0A7K1SQU0"/>
<dbReference type="Proteomes" id="UP000436006">
    <property type="component" value="Unassembled WGS sequence"/>
</dbReference>
<protein>
    <submittedName>
        <fullName evidence="1">Uncharacterized protein</fullName>
    </submittedName>
</protein>
<proteinExistence type="predicted"/>